<dbReference type="Proteomes" id="UP000822688">
    <property type="component" value="Chromosome 4"/>
</dbReference>
<protein>
    <recommendedName>
        <fullName evidence="4">Secreted protein</fullName>
    </recommendedName>
</protein>
<name>A0A8T0IFL2_CERPU</name>
<evidence type="ECO:0000313" key="2">
    <source>
        <dbReference type="EMBL" id="KAG0581681.1"/>
    </source>
</evidence>
<gene>
    <name evidence="2" type="ORF">KC19_4G271400</name>
</gene>
<feature type="chain" id="PRO_5035761683" description="Secreted protein" evidence="1">
    <location>
        <begin position="27"/>
        <end position="90"/>
    </location>
</feature>
<evidence type="ECO:0008006" key="4">
    <source>
        <dbReference type="Google" id="ProtNLM"/>
    </source>
</evidence>
<feature type="signal peptide" evidence="1">
    <location>
        <begin position="1"/>
        <end position="26"/>
    </location>
</feature>
<comment type="caution">
    <text evidence="2">The sequence shown here is derived from an EMBL/GenBank/DDBJ whole genome shotgun (WGS) entry which is preliminary data.</text>
</comment>
<proteinExistence type="predicted"/>
<reference evidence="2" key="1">
    <citation type="submission" date="2020-06" db="EMBL/GenBank/DDBJ databases">
        <title>WGS assembly of Ceratodon purpureus strain R40.</title>
        <authorList>
            <person name="Carey S.B."/>
            <person name="Jenkins J."/>
            <person name="Shu S."/>
            <person name="Lovell J.T."/>
            <person name="Sreedasyam A."/>
            <person name="Maumus F."/>
            <person name="Tiley G.P."/>
            <person name="Fernandez-Pozo N."/>
            <person name="Barry K."/>
            <person name="Chen C."/>
            <person name="Wang M."/>
            <person name="Lipzen A."/>
            <person name="Daum C."/>
            <person name="Saski C.A."/>
            <person name="Payton A.C."/>
            <person name="Mcbreen J.C."/>
            <person name="Conrad R.E."/>
            <person name="Kollar L.M."/>
            <person name="Olsson S."/>
            <person name="Huttunen S."/>
            <person name="Landis J.B."/>
            <person name="Wickett N.J."/>
            <person name="Johnson M.G."/>
            <person name="Rensing S.A."/>
            <person name="Grimwood J."/>
            <person name="Schmutz J."/>
            <person name="Mcdaniel S.F."/>
        </authorList>
    </citation>
    <scope>NUCLEOTIDE SEQUENCE</scope>
    <source>
        <strain evidence="2">R40</strain>
    </source>
</reference>
<evidence type="ECO:0000313" key="3">
    <source>
        <dbReference type="Proteomes" id="UP000822688"/>
    </source>
</evidence>
<dbReference type="AlphaFoldDB" id="A0A8T0IFL2"/>
<evidence type="ECO:0000256" key="1">
    <source>
        <dbReference type="SAM" id="SignalP"/>
    </source>
</evidence>
<accession>A0A8T0IFL2</accession>
<dbReference type="EMBL" id="CM026424">
    <property type="protein sequence ID" value="KAG0581681.1"/>
    <property type="molecule type" value="Genomic_DNA"/>
</dbReference>
<keyword evidence="3" id="KW-1185">Reference proteome</keyword>
<organism evidence="2 3">
    <name type="scientific">Ceratodon purpureus</name>
    <name type="common">Fire moss</name>
    <name type="synonym">Dicranum purpureum</name>
    <dbReference type="NCBI Taxonomy" id="3225"/>
    <lineage>
        <taxon>Eukaryota</taxon>
        <taxon>Viridiplantae</taxon>
        <taxon>Streptophyta</taxon>
        <taxon>Embryophyta</taxon>
        <taxon>Bryophyta</taxon>
        <taxon>Bryophytina</taxon>
        <taxon>Bryopsida</taxon>
        <taxon>Dicranidae</taxon>
        <taxon>Pseudoditrichales</taxon>
        <taxon>Ditrichaceae</taxon>
        <taxon>Ceratodon</taxon>
    </lineage>
</organism>
<keyword evidence="1" id="KW-0732">Signal</keyword>
<sequence>MSSSLVSILHWMIISLLLVVVHLEWGGSECRFAACFRVFSQIGFRFLQHDVCLVGWFGFAVWEDFRRDWCGETFRLGFLDFMEHYNLSLT</sequence>